<dbReference type="InterPro" id="IPR029057">
    <property type="entry name" value="PRTase-like"/>
</dbReference>
<dbReference type="Pfam" id="PF00156">
    <property type="entry name" value="Pribosyltran"/>
    <property type="match status" value="1"/>
</dbReference>
<gene>
    <name evidence="2" type="ORF">QQ008_21140</name>
</gene>
<dbReference type="Gene3D" id="3.40.50.2020">
    <property type="match status" value="1"/>
</dbReference>
<keyword evidence="2" id="KW-0808">Transferase</keyword>
<dbReference type="Proteomes" id="UP001172082">
    <property type="component" value="Unassembled WGS sequence"/>
</dbReference>
<dbReference type="GO" id="GO:0016757">
    <property type="term" value="F:glycosyltransferase activity"/>
    <property type="evidence" value="ECO:0007669"/>
    <property type="project" value="UniProtKB-KW"/>
</dbReference>
<sequence length="213" mass="23676">MFKNRIDAALQLTERLMKYKNEKGVVLAIPKGGVPIGYIVSKALNMPMGLVMSKKIGHPVNKEFAIGSVGLHGVIINGDAQVTEEYLKKEIKSIRNQLKENYKKFLGGKRPVKLKNKMVIIVDDGAATGSTLLTTIKEVSKMDPKKIIAAIPVGSEDALARIKSSVDELVYLDSPKSFYSVSGSYKEFEQVTEEQVQKWLNKTKDENQLVHLK</sequence>
<dbReference type="RefSeq" id="WP_346753935.1">
    <property type="nucleotide sequence ID" value="NZ_JAUJEA010000009.1"/>
</dbReference>
<evidence type="ECO:0000313" key="2">
    <source>
        <dbReference type="EMBL" id="MDN5203911.1"/>
    </source>
</evidence>
<comment type="caution">
    <text evidence="2">The sequence shown here is derived from an EMBL/GenBank/DDBJ whole genome shotgun (WGS) entry which is preliminary data.</text>
</comment>
<dbReference type="InterPro" id="IPR000836">
    <property type="entry name" value="PRTase_dom"/>
</dbReference>
<feature type="domain" description="Phosphoribosyltransferase" evidence="1">
    <location>
        <begin position="14"/>
        <end position="163"/>
    </location>
</feature>
<name>A0ABT8KT37_9BACT</name>
<protein>
    <submittedName>
        <fullName evidence="2">Phosphoribosyltransferase family protein</fullName>
    </submittedName>
</protein>
<dbReference type="Gene3D" id="3.30.1310.20">
    <property type="entry name" value="PRTase-like"/>
    <property type="match status" value="1"/>
</dbReference>
<reference evidence="2" key="1">
    <citation type="submission" date="2023-06" db="EMBL/GenBank/DDBJ databases">
        <title>Genomic of Parafulvivirga corallium.</title>
        <authorList>
            <person name="Wang G."/>
        </authorList>
    </citation>
    <scope>NUCLEOTIDE SEQUENCE</scope>
    <source>
        <strain evidence="2">BMA10</strain>
    </source>
</reference>
<dbReference type="EMBL" id="JAUJEA010000009">
    <property type="protein sequence ID" value="MDN5203911.1"/>
    <property type="molecule type" value="Genomic_DNA"/>
</dbReference>
<keyword evidence="2" id="KW-0328">Glycosyltransferase</keyword>
<proteinExistence type="predicted"/>
<dbReference type="SUPFAM" id="SSF53271">
    <property type="entry name" value="PRTase-like"/>
    <property type="match status" value="1"/>
</dbReference>
<dbReference type="CDD" id="cd06223">
    <property type="entry name" value="PRTases_typeI"/>
    <property type="match status" value="1"/>
</dbReference>
<evidence type="ECO:0000313" key="3">
    <source>
        <dbReference type="Proteomes" id="UP001172082"/>
    </source>
</evidence>
<evidence type="ECO:0000259" key="1">
    <source>
        <dbReference type="Pfam" id="PF00156"/>
    </source>
</evidence>
<organism evidence="2 3">
    <name type="scientific">Splendidivirga corallicola</name>
    <dbReference type="NCBI Taxonomy" id="3051826"/>
    <lineage>
        <taxon>Bacteria</taxon>
        <taxon>Pseudomonadati</taxon>
        <taxon>Bacteroidota</taxon>
        <taxon>Cytophagia</taxon>
        <taxon>Cytophagales</taxon>
        <taxon>Splendidivirgaceae</taxon>
        <taxon>Splendidivirga</taxon>
    </lineage>
</organism>
<keyword evidence="3" id="KW-1185">Reference proteome</keyword>
<accession>A0ABT8KT37</accession>